<gene>
    <name evidence="1" type="ORF">ENM60_07010</name>
</gene>
<organism evidence="1">
    <name type="scientific">Thermogladius calderae</name>
    <dbReference type="NCBI Taxonomy" id="1200300"/>
    <lineage>
        <taxon>Archaea</taxon>
        <taxon>Thermoproteota</taxon>
        <taxon>Thermoprotei</taxon>
        <taxon>Desulfurococcales</taxon>
        <taxon>Desulfurococcaceae</taxon>
        <taxon>Thermogladius</taxon>
    </lineage>
</organism>
<dbReference type="AlphaFoldDB" id="A0A7J3Y1E3"/>
<dbReference type="InterPro" id="IPR005358">
    <property type="entry name" value="Puta_zinc/iron-chelating_dom"/>
</dbReference>
<comment type="caution">
    <text evidence="1">The sequence shown here is derived from an EMBL/GenBank/DDBJ whole genome shotgun (WGS) entry which is preliminary data.</text>
</comment>
<protein>
    <submittedName>
        <fullName evidence="1">YkgJ family cysteine cluster protein</fullName>
    </submittedName>
</protein>
<dbReference type="Pfam" id="PF03692">
    <property type="entry name" value="CxxCxxCC"/>
    <property type="match status" value="1"/>
</dbReference>
<proteinExistence type="predicted"/>
<dbReference type="PANTHER" id="PTHR35866">
    <property type="entry name" value="PUTATIVE-RELATED"/>
    <property type="match status" value="1"/>
</dbReference>
<evidence type="ECO:0000313" key="1">
    <source>
        <dbReference type="EMBL" id="HHP68509.1"/>
    </source>
</evidence>
<dbReference type="PANTHER" id="PTHR35866:SF1">
    <property type="entry name" value="YKGJ FAMILY CYSTEINE CLUSTER PROTEIN"/>
    <property type="match status" value="1"/>
</dbReference>
<dbReference type="EMBL" id="DRYK01000089">
    <property type="protein sequence ID" value="HHP68509.1"/>
    <property type="molecule type" value="Genomic_DNA"/>
</dbReference>
<sequence>MILKPGDKVRFRCGRSGVCCSSGPNVSLTIFDICRIARFKGVSWRELAGRYIYVVVADYLPIPVLRGIDNKCVFLMFKGKLPTCSIYPARPMRCRLFPFIPVSPGDPDRLLVSSICPSVGRGPSIDPPWNLLKLYYEEVKESYRMLTRLIMEEGYEPVEALEKALDEVCEAGESWHWDLDGLEKVW</sequence>
<name>A0A7J3Y1E3_9CREN</name>
<reference evidence="1" key="1">
    <citation type="journal article" date="2020" name="mSystems">
        <title>Genome- and Community-Level Interaction Insights into Carbon Utilization and Element Cycling Functions of Hydrothermarchaeota in Hydrothermal Sediment.</title>
        <authorList>
            <person name="Zhou Z."/>
            <person name="Liu Y."/>
            <person name="Xu W."/>
            <person name="Pan J."/>
            <person name="Luo Z.H."/>
            <person name="Li M."/>
        </authorList>
    </citation>
    <scope>NUCLEOTIDE SEQUENCE [LARGE SCALE GENOMIC DNA]</scope>
    <source>
        <strain evidence="1">SpSt-110</strain>
    </source>
</reference>
<accession>A0A7J3Y1E3</accession>